<evidence type="ECO:0000259" key="3">
    <source>
        <dbReference type="Pfam" id="PF00930"/>
    </source>
</evidence>
<evidence type="ECO:0000256" key="1">
    <source>
        <dbReference type="SAM" id="SignalP"/>
    </source>
</evidence>
<feature type="signal peptide" evidence="1">
    <location>
        <begin position="1"/>
        <end position="24"/>
    </location>
</feature>
<accession>A0ABT9HUW1</accession>
<evidence type="ECO:0000313" key="5">
    <source>
        <dbReference type="Proteomes" id="UP001231109"/>
    </source>
</evidence>
<dbReference type="InterPro" id="IPR001375">
    <property type="entry name" value="Peptidase_S9_cat"/>
</dbReference>
<dbReference type="InterPro" id="IPR029058">
    <property type="entry name" value="AB_hydrolase_fold"/>
</dbReference>
<dbReference type="InterPro" id="IPR002469">
    <property type="entry name" value="Peptidase_S9B_N"/>
</dbReference>
<feature type="domain" description="Peptidase S9 prolyl oligopeptidase catalytic" evidence="2">
    <location>
        <begin position="628"/>
        <end position="823"/>
    </location>
</feature>
<evidence type="ECO:0000259" key="2">
    <source>
        <dbReference type="Pfam" id="PF00326"/>
    </source>
</evidence>
<dbReference type="PANTHER" id="PTHR11731:SF193">
    <property type="entry name" value="DIPEPTIDYL PEPTIDASE 9"/>
    <property type="match status" value="1"/>
</dbReference>
<dbReference type="SUPFAM" id="SSF82171">
    <property type="entry name" value="DPP6 N-terminal domain-like"/>
    <property type="match status" value="1"/>
</dbReference>
<dbReference type="Pfam" id="PF00326">
    <property type="entry name" value="Peptidase_S9"/>
    <property type="match status" value="1"/>
</dbReference>
<dbReference type="Gene3D" id="2.120.10.30">
    <property type="entry name" value="TolB, C-terminal domain"/>
    <property type="match status" value="1"/>
</dbReference>
<name>A0ABT9HUW1_9GAMM</name>
<dbReference type="InterPro" id="IPR011042">
    <property type="entry name" value="6-blade_b-propeller_TolB-like"/>
</dbReference>
<reference evidence="4 5" key="1">
    <citation type="submission" date="2022-11" db="EMBL/GenBank/DDBJ databases">
        <title>Viruses from the air-sea interface of a natural surface slick.</title>
        <authorList>
            <person name="Rahlff J."/>
            <person name="Holmfeldt K."/>
        </authorList>
    </citation>
    <scope>NUCLEOTIDE SEQUENCE [LARGE SCALE GENOMIC DNA]</scope>
    <source>
        <strain evidence="4 5">SMS4</strain>
    </source>
</reference>
<dbReference type="SUPFAM" id="SSF53474">
    <property type="entry name" value="alpha/beta-Hydrolases"/>
    <property type="match status" value="1"/>
</dbReference>
<gene>
    <name evidence="4" type="ORF">ORJ04_01505</name>
</gene>
<comment type="caution">
    <text evidence="4">The sequence shown here is derived from an EMBL/GenBank/DDBJ whole genome shotgun (WGS) entry which is preliminary data.</text>
</comment>
<feature type="chain" id="PRO_5046273321" evidence="1">
    <location>
        <begin position="25"/>
        <end position="823"/>
    </location>
</feature>
<keyword evidence="5" id="KW-1185">Reference proteome</keyword>
<dbReference type="Gene3D" id="2.140.10.30">
    <property type="entry name" value="Dipeptidylpeptidase IV, N-terminal domain"/>
    <property type="match status" value="1"/>
</dbReference>
<dbReference type="Pfam" id="PF00930">
    <property type="entry name" value="DPPIV_N"/>
    <property type="match status" value="1"/>
</dbReference>
<protein>
    <submittedName>
        <fullName evidence="4">Prolyl oligopeptidase family serine peptidase</fullName>
    </submittedName>
</protein>
<organism evidence="4 5">
    <name type="scientific">Rheinheimera baltica</name>
    <dbReference type="NCBI Taxonomy" id="67576"/>
    <lineage>
        <taxon>Bacteria</taxon>
        <taxon>Pseudomonadati</taxon>
        <taxon>Pseudomonadota</taxon>
        <taxon>Gammaproteobacteria</taxon>
        <taxon>Chromatiales</taxon>
        <taxon>Chromatiaceae</taxon>
        <taxon>Rheinheimera</taxon>
    </lineage>
</organism>
<dbReference type="RefSeq" id="WP_305973292.1">
    <property type="nucleotide sequence ID" value="NZ_JAPJDZ010000002.1"/>
</dbReference>
<dbReference type="Gene3D" id="3.40.50.1820">
    <property type="entry name" value="alpha/beta hydrolase"/>
    <property type="match status" value="1"/>
</dbReference>
<keyword evidence="1" id="KW-0732">Signal</keyword>
<evidence type="ECO:0000313" key="4">
    <source>
        <dbReference type="EMBL" id="MDP5134625.1"/>
    </source>
</evidence>
<sequence>MTHIRFSVLAIALCSLTLSVPLQAKKTEVQTYQTTTVSVPTVYAGNSEISLSLEQIMSDPDWLGRQPENAHWSFDSQQVYYQRKQAGYQQRDWFARPLSATDNGSEVALSQLHQLGSSERVFNADRTLQAYVFEGDIFVRNALTAELTQVTRDNEAQFEPSFLADGRLSYREGWTWYAEDLASGKRSELVSLKTEDKPKAPAKPSGYLAQEQHKLIEFVALQQSNAQQRFSAQAQLQQQNDSIAPDAFYLGKGLQVVAASLSPLADYMLVSVRKEGKRNDKDIMPNYITANGDIAAEKVRARVNDVTPEPQRIVLLNLLDGSSTELSYTSLPGYNEDVLAEVKAENAKARGEKYKSEKIIRNIGLMNDWYWRQGPIRWHASGQQVALMLQAQDNKDRWIATVDLKNKTLVPQHRLHDTAWVNYAFNDFGWLNNSDSLYYLSEETGYSHLYVKPLKGKAKKLTSGTFEVSEPMLSSQDDYIYFRANMAHPGNYEVYRVVLATGKTEQLTQLGGSTSFTLSPDEQKLLLQFSTNLLPTELYVADAKPGAEVKRLTDTISAEFKQLPLRAPQIVAVPSSHGKQPVFAKVYLPDNYQAGEKRRAVVFNHGAGYLQNSDFGWSGYFREFLFHNLLAQQGYVVMDMDYRASAGYGRDWRTAIYRRMGTPEIEDLADGVNWMVNNANVDRQRIGTYGGSYGGFMTFMALFTQPDLFQAGAALRPVSDWAYYNHAYTSNILNTPAIDPIAYQRSSPIYFTQGLTKPLLINAPMVDDNVFFQDVVRLVQRLIEQENINFETAIYPVEPHGFRQPSSWLDEYRRIYKLFEQHL</sequence>
<dbReference type="InterPro" id="IPR050278">
    <property type="entry name" value="Serine_Prot_S9B/DPPIV"/>
</dbReference>
<feature type="domain" description="Dipeptidylpeptidase IV N-terminal" evidence="3">
    <location>
        <begin position="376"/>
        <end position="535"/>
    </location>
</feature>
<proteinExistence type="predicted"/>
<dbReference type="Proteomes" id="UP001231109">
    <property type="component" value="Unassembled WGS sequence"/>
</dbReference>
<dbReference type="PANTHER" id="PTHR11731">
    <property type="entry name" value="PROTEASE FAMILY S9B,C DIPEPTIDYL-PEPTIDASE IV-RELATED"/>
    <property type="match status" value="1"/>
</dbReference>
<dbReference type="EMBL" id="JAPJDZ010000002">
    <property type="protein sequence ID" value="MDP5134625.1"/>
    <property type="molecule type" value="Genomic_DNA"/>
</dbReference>